<evidence type="ECO:0008006" key="5">
    <source>
        <dbReference type="Google" id="ProtNLM"/>
    </source>
</evidence>
<feature type="region of interest" description="Disordered" evidence="1">
    <location>
        <begin position="82"/>
        <end position="144"/>
    </location>
</feature>
<proteinExistence type="predicted"/>
<evidence type="ECO:0000256" key="2">
    <source>
        <dbReference type="SAM" id="SignalP"/>
    </source>
</evidence>
<dbReference type="EMBL" id="JAJNDB010000001">
    <property type="protein sequence ID" value="MCD2192249.1"/>
    <property type="molecule type" value="Genomic_DNA"/>
</dbReference>
<evidence type="ECO:0000313" key="4">
    <source>
        <dbReference type="Proteomes" id="UP001199469"/>
    </source>
</evidence>
<gene>
    <name evidence="3" type="ORF">LQ327_02415</name>
</gene>
<comment type="caution">
    <text evidence="3">The sequence shown here is derived from an EMBL/GenBank/DDBJ whole genome shotgun (WGS) entry which is preliminary data.</text>
</comment>
<dbReference type="RefSeq" id="WP_230729934.1">
    <property type="nucleotide sequence ID" value="NZ_JAJNDB010000001.1"/>
</dbReference>
<name>A0ABS8P5B6_9PSEU</name>
<evidence type="ECO:0000313" key="3">
    <source>
        <dbReference type="EMBL" id="MCD2192249.1"/>
    </source>
</evidence>
<dbReference type="Proteomes" id="UP001199469">
    <property type="component" value="Unassembled WGS sequence"/>
</dbReference>
<sequence length="229" mass="22086">MRGRLPLVALIATVALLAGGGVALAAWSSSGPGSVTARAGSLGTPTASATAWVCTGLLGTSTSKFTNGGAVEALPRAAALPQATTSTATPLASSSTTTSPAAPTTSSSSPVTTATTPAPTTATAAAPMTSTTIATPTSTTTGGATGVGSLASTLSWTAVTSATSYQFQASTTTDFAAPVTSGTTSVLSNNVTVRALVKTSVYLRVRAAAGAWTGAWSPVLTTSAGPCLL</sequence>
<feature type="chain" id="PRO_5045050880" description="Fibronectin type-III domain-containing protein" evidence="2">
    <location>
        <begin position="26"/>
        <end position="229"/>
    </location>
</feature>
<reference evidence="3 4" key="1">
    <citation type="submission" date="2021-11" db="EMBL/GenBank/DDBJ databases">
        <title>Draft genome sequence of Actinomycetospora sp. SF1 isolated from the rhizosphere soil.</title>
        <authorList>
            <person name="Duangmal K."/>
            <person name="Chantavorakit T."/>
        </authorList>
    </citation>
    <scope>NUCLEOTIDE SEQUENCE [LARGE SCALE GENOMIC DNA]</scope>
    <source>
        <strain evidence="3 4">TBRC 5722</strain>
    </source>
</reference>
<keyword evidence="4" id="KW-1185">Reference proteome</keyword>
<accession>A0ABS8P5B6</accession>
<evidence type="ECO:0000256" key="1">
    <source>
        <dbReference type="SAM" id="MobiDB-lite"/>
    </source>
</evidence>
<feature type="signal peptide" evidence="2">
    <location>
        <begin position="1"/>
        <end position="25"/>
    </location>
</feature>
<protein>
    <recommendedName>
        <fullName evidence="5">Fibronectin type-III domain-containing protein</fullName>
    </recommendedName>
</protein>
<organism evidence="3 4">
    <name type="scientific">Actinomycetospora endophytica</name>
    <dbReference type="NCBI Taxonomy" id="2291215"/>
    <lineage>
        <taxon>Bacteria</taxon>
        <taxon>Bacillati</taxon>
        <taxon>Actinomycetota</taxon>
        <taxon>Actinomycetes</taxon>
        <taxon>Pseudonocardiales</taxon>
        <taxon>Pseudonocardiaceae</taxon>
        <taxon>Actinomycetospora</taxon>
    </lineage>
</organism>
<keyword evidence="2" id="KW-0732">Signal</keyword>